<proteinExistence type="predicted"/>
<dbReference type="Gene3D" id="2.80.10.50">
    <property type="match status" value="1"/>
</dbReference>
<evidence type="ECO:0000313" key="3">
    <source>
        <dbReference type="EMBL" id="KAJ3648075.1"/>
    </source>
</evidence>
<feature type="chain" id="PRO_5041326988" description="Ricin B lectin domain-containing protein" evidence="1">
    <location>
        <begin position="22"/>
        <end position="157"/>
    </location>
</feature>
<reference evidence="3" key="1">
    <citation type="journal article" date="2023" name="G3 (Bethesda)">
        <title>Whole genome assemblies of Zophobas morio and Tenebrio molitor.</title>
        <authorList>
            <person name="Kaur S."/>
            <person name="Stinson S.A."/>
            <person name="diCenzo G.C."/>
        </authorList>
    </citation>
    <scope>NUCLEOTIDE SEQUENCE</scope>
    <source>
        <strain evidence="3">QUZm001</strain>
    </source>
</reference>
<name>A0AA38I2Z6_9CUCU</name>
<keyword evidence="1" id="KW-0732">Signal</keyword>
<dbReference type="Proteomes" id="UP001168821">
    <property type="component" value="Unassembled WGS sequence"/>
</dbReference>
<sequence>MAWYLPLCVFFLCNIVICVHGSYEDDALYLIRSTPSNLVLDGSNSKVSMQHFDGYKPQLWNFKKGLRPGLFVIVNNSTGNVLDVASDLTVVLGREKNGTLNQQWFLHFNGRLVNAGIGKLLDVRGGKFVAGNPLIVHPDNGSGAQDFIVKEKQTCGN</sequence>
<comment type="caution">
    <text evidence="3">The sequence shown here is derived from an EMBL/GenBank/DDBJ whole genome shotgun (WGS) entry which is preliminary data.</text>
</comment>
<evidence type="ECO:0000259" key="2">
    <source>
        <dbReference type="SMART" id="SM00458"/>
    </source>
</evidence>
<keyword evidence="4" id="KW-1185">Reference proteome</keyword>
<organism evidence="3 4">
    <name type="scientific">Zophobas morio</name>
    <dbReference type="NCBI Taxonomy" id="2755281"/>
    <lineage>
        <taxon>Eukaryota</taxon>
        <taxon>Metazoa</taxon>
        <taxon>Ecdysozoa</taxon>
        <taxon>Arthropoda</taxon>
        <taxon>Hexapoda</taxon>
        <taxon>Insecta</taxon>
        <taxon>Pterygota</taxon>
        <taxon>Neoptera</taxon>
        <taxon>Endopterygota</taxon>
        <taxon>Coleoptera</taxon>
        <taxon>Polyphaga</taxon>
        <taxon>Cucujiformia</taxon>
        <taxon>Tenebrionidae</taxon>
        <taxon>Zophobas</taxon>
    </lineage>
</organism>
<feature type="domain" description="Ricin B lectin" evidence="2">
    <location>
        <begin position="26"/>
        <end position="150"/>
    </location>
</feature>
<accession>A0AA38I2Z6</accession>
<dbReference type="SUPFAM" id="SSF50370">
    <property type="entry name" value="Ricin B-like lectins"/>
    <property type="match status" value="1"/>
</dbReference>
<dbReference type="PROSITE" id="PS50231">
    <property type="entry name" value="RICIN_B_LECTIN"/>
    <property type="match status" value="1"/>
</dbReference>
<dbReference type="SMART" id="SM00458">
    <property type="entry name" value="RICIN"/>
    <property type="match status" value="1"/>
</dbReference>
<dbReference type="CDD" id="cd00161">
    <property type="entry name" value="beta-trefoil_Ricin-like"/>
    <property type="match status" value="1"/>
</dbReference>
<dbReference type="AlphaFoldDB" id="A0AA38I2Z6"/>
<gene>
    <name evidence="3" type="ORF">Zmor_019911</name>
</gene>
<dbReference type="InterPro" id="IPR035992">
    <property type="entry name" value="Ricin_B-like_lectins"/>
</dbReference>
<dbReference type="Pfam" id="PF14200">
    <property type="entry name" value="RicinB_lectin_2"/>
    <property type="match status" value="1"/>
</dbReference>
<feature type="signal peptide" evidence="1">
    <location>
        <begin position="1"/>
        <end position="21"/>
    </location>
</feature>
<dbReference type="EMBL" id="JALNTZ010000006">
    <property type="protein sequence ID" value="KAJ3648075.1"/>
    <property type="molecule type" value="Genomic_DNA"/>
</dbReference>
<evidence type="ECO:0000313" key="4">
    <source>
        <dbReference type="Proteomes" id="UP001168821"/>
    </source>
</evidence>
<dbReference type="InterPro" id="IPR000772">
    <property type="entry name" value="Ricin_B_lectin"/>
</dbReference>
<protein>
    <recommendedName>
        <fullName evidence="2">Ricin B lectin domain-containing protein</fullName>
    </recommendedName>
</protein>
<evidence type="ECO:0000256" key="1">
    <source>
        <dbReference type="SAM" id="SignalP"/>
    </source>
</evidence>